<dbReference type="RefSeq" id="WP_101311534.1">
    <property type="nucleotide sequence ID" value="NZ_MVDE01000046.1"/>
</dbReference>
<dbReference type="Pfam" id="PF14358">
    <property type="entry name" value="DUF4405"/>
    <property type="match status" value="1"/>
</dbReference>
<accession>A0A2N3HTK4</accession>
<feature type="transmembrane region" description="Helical" evidence="1">
    <location>
        <begin position="54"/>
        <end position="74"/>
    </location>
</feature>
<evidence type="ECO:0000313" key="3">
    <source>
        <dbReference type="EMBL" id="PKQ61382.1"/>
    </source>
</evidence>
<keyword evidence="1" id="KW-1133">Transmembrane helix</keyword>
<name>A0A2N3HTK4_9BACT</name>
<protein>
    <recommendedName>
        <fullName evidence="2">Flavinylation-associated cytochrome domain-containing protein</fullName>
    </recommendedName>
</protein>
<dbReference type="AlphaFoldDB" id="A0A2N3HTK4"/>
<keyword evidence="4" id="KW-1185">Reference proteome</keyword>
<evidence type="ECO:0000256" key="1">
    <source>
        <dbReference type="SAM" id="Phobius"/>
    </source>
</evidence>
<gene>
    <name evidence="3" type="ORF">BZG01_19535</name>
</gene>
<comment type="caution">
    <text evidence="3">The sequence shown here is derived from an EMBL/GenBank/DDBJ whole genome shotgun (WGS) entry which is preliminary data.</text>
</comment>
<evidence type="ECO:0000313" key="4">
    <source>
        <dbReference type="Proteomes" id="UP000233618"/>
    </source>
</evidence>
<keyword evidence="1" id="KW-0472">Membrane</keyword>
<sequence>MKSPSLSLKINLGLLLLGLIMVFSGLLIQIKYHIGNHDGIDIIKSVWGLSHSEWLIIHKISVIIFSFFLVYHINLHWRWFKAVVTKNLIAKNRHVLTLSILFLLVALTGFLPWLIKLTGGDESILNTFIEIHDKIALILLVYLALHISSRIRWFITTFDKLKK</sequence>
<organism evidence="3 4">
    <name type="scientific">Labilibaculum manganireducens</name>
    <dbReference type="NCBI Taxonomy" id="1940525"/>
    <lineage>
        <taxon>Bacteria</taxon>
        <taxon>Pseudomonadati</taxon>
        <taxon>Bacteroidota</taxon>
        <taxon>Bacteroidia</taxon>
        <taxon>Marinilabiliales</taxon>
        <taxon>Marinifilaceae</taxon>
        <taxon>Labilibaculum</taxon>
    </lineage>
</organism>
<feature type="transmembrane region" description="Helical" evidence="1">
    <location>
        <begin position="135"/>
        <end position="155"/>
    </location>
</feature>
<dbReference type="Proteomes" id="UP000233618">
    <property type="component" value="Unassembled WGS sequence"/>
</dbReference>
<proteinExistence type="predicted"/>
<keyword evidence="1" id="KW-0812">Transmembrane</keyword>
<evidence type="ECO:0000259" key="2">
    <source>
        <dbReference type="Pfam" id="PF14358"/>
    </source>
</evidence>
<dbReference type="EMBL" id="MVDE01000046">
    <property type="protein sequence ID" value="PKQ61382.1"/>
    <property type="molecule type" value="Genomic_DNA"/>
</dbReference>
<feature type="transmembrane region" description="Helical" evidence="1">
    <location>
        <begin position="95"/>
        <end position="115"/>
    </location>
</feature>
<reference evidence="3 4" key="1">
    <citation type="journal article" date="2017" name="Front. Microbiol.">
        <title>Labilibaculum manganireducens gen. nov., sp. nov. and Labilibaculum filiforme sp. nov., Novel Bacteroidetes Isolated from Subsurface Sediments of the Baltic Sea.</title>
        <authorList>
            <person name="Vandieken V."/>
            <person name="Marshall I.P."/>
            <person name="Niemann H."/>
            <person name="Engelen B."/>
            <person name="Cypionka H."/>
        </authorList>
    </citation>
    <scope>NUCLEOTIDE SEQUENCE [LARGE SCALE GENOMIC DNA]</scope>
    <source>
        <strain evidence="3 4">59.10-2M</strain>
    </source>
</reference>
<feature type="transmembrane region" description="Helical" evidence="1">
    <location>
        <begin position="12"/>
        <end position="34"/>
    </location>
</feature>
<feature type="domain" description="Flavinylation-associated cytochrome" evidence="2">
    <location>
        <begin position="10"/>
        <end position="77"/>
    </location>
</feature>
<dbReference type="InterPro" id="IPR025517">
    <property type="entry name" value="DUF4405"/>
</dbReference>